<dbReference type="GeneID" id="107982048"/>
<dbReference type="RefSeq" id="XP_016844711.2">
    <property type="nucleotide sequence ID" value="XM_016989222.2"/>
</dbReference>
<proteinExistence type="predicted"/>
<protein>
    <submittedName>
        <fullName evidence="2">Uncharacterized protein</fullName>
    </submittedName>
</protein>
<organism evidence="2 3">
    <name type="scientific">Nasonia vitripennis</name>
    <name type="common">Parasitic wasp</name>
    <dbReference type="NCBI Taxonomy" id="7425"/>
    <lineage>
        <taxon>Eukaryota</taxon>
        <taxon>Metazoa</taxon>
        <taxon>Ecdysozoa</taxon>
        <taxon>Arthropoda</taxon>
        <taxon>Hexapoda</taxon>
        <taxon>Insecta</taxon>
        <taxon>Pterygota</taxon>
        <taxon>Neoptera</taxon>
        <taxon>Endopterygota</taxon>
        <taxon>Hymenoptera</taxon>
        <taxon>Apocrita</taxon>
        <taxon>Proctotrupomorpha</taxon>
        <taxon>Chalcidoidea</taxon>
        <taxon>Pteromalidae</taxon>
        <taxon>Pteromalinae</taxon>
        <taxon>Nasonia</taxon>
    </lineage>
</organism>
<dbReference type="Proteomes" id="UP000002358">
    <property type="component" value="Chromosome 5"/>
</dbReference>
<evidence type="ECO:0000256" key="1">
    <source>
        <dbReference type="SAM" id="SignalP"/>
    </source>
</evidence>
<accession>A0A7M7IVL9</accession>
<dbReference type="OrthoDB" id="8196075at2759"/>
<dbReference type="KEGG" id="nvi:107982048"/>
<dbReference type="InParanoid" id="A0A7M7IVL9"/>
<dbReference type="AlphaFoldDB" id="A0A7M7IVL9"/>
<keyword evidence="3" id="KW-1185">Reference proteome</keyword>
<evidence type="ECO:0000313" key="3">
    <source>
        <dbReference type="Proteomes" id="UP000002358"/>
    </source>
</evidence>
<keyword evidence="1" id="KW-0732">Signal</keyword>
<feature type="chain" id="PRO_5029670475" evidence="1">
    <location>
        <begin position="27"/>
        <end position="467"/>
    </location>
</feature>
<sequence length="467" mass="53254">MARFPVNFPLILSALLIGLAVGDVFAIDPPREDSGGAGGAPKIPRERQLCNFNEATRMYNTTDLLLCMDELARSILLQQNVKLNRIADRAYQDTRQSYPAYPFAPDYSTQSNGGGSSNYYGNQMLSSLLSGALPLPNLSNLFDFSGLTRPNFNLFQALSSIARYDDLKCVPRILCEVASGSMPGSLSYRQSSTFQNFGSNALFGLLTAFDSSGTSPILSFGRAALLGYTNRGQSSMCYREYSRCPSNPDQLISYLNNHNGGFFRFFQGNQGNPGNYYRPQQSFNRPYYKNSVQYRILQTITEYPYSQSLLGPEADRTGTGKLTFADSDYNERESNDNRFFPEKLKQSGSSKVVFPREMRLDQAQSNRIIKSLNVFNDLNANKMKNEAYQKDRKFFPQEDEFENEYKDYFSQSQMDYNRKPRFEQHNNKQSYVNFPHDYSHHKYNYNDDNNDDYTDNGKVSLFVFPII</sequence>
<feature type="signal peptide" evidence="1">
    <location>
        <begin position="1"/>
        <end position="26"/>
    </location>
</feature>
<evidence type="ECO:0000313" key="2">
    <source>
        <dbReference type="EnsemblMetazoa" id="XP_016844711"/>
    </source>
</evidence>
<dbReference type="EnsemblMetazoa" id="XM_016989222">
    <property type="protein sequence ID" value="XP_016844711"/>
    <property type="gene ID" value="LOC107982048"/>
</dbReference>
<reference evidence="2" key="1">
    <citation type="submission" date="2021-01" db="UniProtKB">
        <authorList>
            <consortium name="EnsemblMetazoa"/>
        </authorList>
    </citation>
    <scope>IDENTIFICATION</scope>
</reference>
<name>A0A7M7IVL9_NASVI</name>